<organism evidence="2 3">
    <name type="scientific">Stachybotrys elegans</name>
    <dbReference type="NCBI Taxonomy" id="80388"/>
    <lineage>
        <taxon>Eukaryota</taxon>
        <taxon>Fungi</taxon>
        <taxon>Dikarya</taxon>
        <taxon>Ascomycota</taxon>
        <taxon>Pezizomycotina</taxon>
        <taxon>Sordariomycetes</taxon>
        <taxon>Hypocreomycetidae</taxon>
        <taxon>Hypocreales</taxon>
        <taxon>Stachybotryaceae</taxon>
        <taxon>Stachybotrys</taxon>
    </lineage>
</organism>
<dbReference type="EMBL" id="JAGPNK010000037">
    <property type="protein sequence ID" value="KAH7303209.1"/>
    <property type="molecule type" value="Genomic_DNA"/>
</dbReference>
<accession>A0A8K0SBA2</accession>
<evidence type="ECO:0000313" key="2">
    <source>
        <dbReference type="EMBL" id="KAH7303209.1"/>
    </source>
</evidence>
<dbReference type="PANTHER" id="PTHR33112">
    <property type="entry name" value="DOMAIN PROTEIN, PUTATIVE-RELATED"/>
    <property type="match status" value="1"/>
</dbReference>
<proteinExistence type="predicted"/>
<dbReference type="Pfam" id="PF06985">
    <property type="entry name" value="HET"/>
    <property type="match status" value="1"/>
</dbReference>
<dbReference type="PANTHER" id="PTHR33112:SF16">
    <property type="entry name" value="HETEROKARYON INCOMPATIBILITY DOMAIN-CONTAINING PROTEIN"/>
    <property type="match status" value="1"/>
</dbReference>
<keyword evidence="3" id="KW-1185">Reference proteome</keyword>
<dbReference type="InterPro" id="IPR010730">
    <property type="entry name" value="HET"/>
</dbReference>
<protein>
    <submittedName>
        <fullName evidence="2">Heterokaryon incompatibility protein-domain-containing protein</fullName>
    </submittedName>
</protein>
<evidence type="ECO:0000259" key="1">
    <source>
        <dbReference type="Pfam" id="PF06985"/>
    </source>
</evidence>
<feature type="domain" description="Heterokaryon incompatibility" evidence="1">
    <location>
        <begin position="243"/>
        <end position="388"/>
    </location>
</feature>
<sequence>MAPVQFETHSCSICQKLVLGPGQAASGSGGLAFSFRDLKDGAVRDCKLCQWILACKAVVRPQVTNADSLLQGDAAFPDSETAEAFLSSLESQATYQRQSLREAAMECGDASDELILATAIFLRSPRYGGSTTDPLRIRCFSLSDPRTGSLRCRTAKGLECFTPSDNPVASHISKRPIESDPIACLPQLRSWLEECIKEHPSCGEFPESGCEARPSRLIHVDYFNDEYRLQLVATDTMKDTPPYVALSYCWGADQPVVCTSMTVAQFYRSIDYNILPATIQDAITVCMKLGYQYLWVDALCILQDSEADKISEISKMPTIYGLASITIVASRASAAIDGFLSPRVPDVQSRAAFTLPFKSSVGTTGEISLIDLQIDWEPIESRAWTFQEKILSRRIVEFGTLQTRWTCEQDDDWHGVTDGWQEEAEYSPHSVQNLSINWLLRYKPEMGTVNDLDGALWAHLVQACTERKLTLATDRPWILSGIAQRLGAASGDQYLAGLWKSYLHWQLLWTVERSEIPPVPAFSQGPSWSWLSVNCPINFPILTNMLWSPGDIKIRLLSYSANLVTASAPCGAVQEGSAVLRLEGKLSHARVRPISERYHDRVAVADCDYEMQLWDPDNPTRCSPGIDLYPGFSIPEDILNGNEGEGELMALETICQQKDSSLMSGGILLRWFGFQPSEFGELFVYTRLGSFLTVRQSDTPREDNIYDADSDSDNESDWKERLTEELDWFAKLKTSTFELR</sequence>
<comment type="caution">
    <text evidence="2">The sequence shown here is derived from an EMBL/GenBank/DDBJ whole genome shotgun (WGS) entry which is preliminary data.</text>
</comment>
<dbReference type="Proteomes" id="UP000813444">
    <property type="component" value="Unassembled WGS sequence"/>
</dbReference>
<reference evidence="2" key="1">
    <citation type="journal article" date="2021" name="Nat. Commun.">
        <title>Genetic determinants of endophytism in the Arabidopsis root mycobiome.</title>
        <authorList>
            <person name="Mesny F."/>
            <person name="Miyauchi S."/>
            <person name="Thiergart T."/>
            <person name="Pickel B."/>
            <person name="Atanasova L."/>
            <person name="Karlsson M."/>
            <person name="Huettel B."/>
            <person name="Barry K.W."/>
            <person name="Haridas S."/>
            <person name="Chen C."/>
            <person name="Bauer D."/>
            <person name="Andreopoulos W."/>
            <person name="Pangilinan J."/>
            <person name="LaButti K."/>
            <person name="Riley R."/>
            <person name="Lipzen A."/>
            <person name="Clum A."/>
            <person name="Drula E."/>
            <person name="Henrissat B."/>
            <person name="Kohler A."/>
            <person name="Grigoriev I.V."/>
            <person name="Martin F.M."/>
            <person name="Hacquard S."/>
        </authorList>
    </citation>
    <scope>NUCLEOTIDE SEQUENCE</scope>
    <source>
        <strain evidence="2">MPI-CAGE-CH-0235</strain>
    </source>
</reference>
<gene>
    <name evidence="2" type="ORF">B0I35DRAFT_447016</name>
</gene>
<name>A0A8K0SBA2_9HYPO</name>
<dbReference type="AlphaFoldDB" id="A0A8K0SBA2"/>
<evidence type="ECO:0000313" key="3">
    <source>
        <dbReference type="Proteomes" id="UP000813444"/>
    </source>
</evidence>
<dbReference type="OrthoDB" id="5125733at2759"/>